<reference evidence="1" key="1">
    <citation type="submission" date="2023-03" db="EMBL/GenBank/DDBJ databases">
        <title>Multiphase analysis and comparison of six strains from genera Psychromarinibacter, Lutimaribacter, and Maritimibacter, including a novel species: Psychromarinibacter sediminicola sp. nov.</title>
        <authorList>
            <person name="Wang Y.-H."/>
            <person name="Ye M.-Q."/>
            <person name="Du Z.-J."/>
        </authorList>
    </citation>
    <scope>NUCLEOTIDE SEQUENCE</scope>
    <source>
        <strain evidence="1">C21-152</strain>
    </source>
</reference>
<evidence type="ECO:0000313" key="1">
    <source>
        <dbReference type="EMBL" id="MDF0601840.1"/>
    </source>
</evidence>
<comment type="caution">
    <text evidence="1">The sequence shown here is derived from an EMBL/GenBank/DDBJ whole genome shotgun (WGS) entry which is preliminary data.</text>
</comment>
<protein>
    <recommendedName>
        <fullName evidence="3">Endonuclease III</fullName>
    </recommendedName>
</protein>
<evidence type="ECO:0000313" key="2">
    <source>
        <dbReference type="Proteomes" id="UP001220964"/>
    </source>
</evidence>
<dbReference type="RefSeq" id="WP_275567979.1">
    <property type="nucleotide sequence ID" value="NZ_JARGYC010000035.1"/>
</dbReference>
<keyword evidence="2" id="KW-1185">Reference proteome</keyword>
<dbReference type="Proteomes" id="UP001220964">
    <property type="component" value="Unassembled WGS sequence"/>
</dbReference>
<dbReference type="Gene3D" id="1.10.340.30">
    <property type="entry name" value="Hypothetical protein, domain 2"/>
    <property type="match status" value="1"/>
</dbReference>
<name>A0AAE3TAP7_9RHOB</name>
<dbReference type="SUPFAM" id="SSF48150">
    <property type="entry name" value="DNA-glycosylase"/>
    <property type="match status" value="1"/>
</dbReference>
<accession>A0AAE3TAP7</accession>
<organism evidence="1 2">
    <name type="scientific">Psychromarinibacter sediminicola</name>
    <dbReference type="NCBI Taxonomy" id="3033385"/>
    <lineage>
        <taxon>Bacteria</taxon>
        <taxon>Pseudomonadati</taxon>
        <taxon>Pseudomonadota</taxon>
        <taxon>Alphaproteobacteria</taxon>
        <taxon>Rhodobacterales</taxon>
        <taxon>Paracoccaceae</taxon>
        <taxon>Psychromarinibacter</taxon>
    </lineage>
</organism>
<dbReference type="EMBL" id="JARGYC010000035">
    <property type="protein sequence ID" value="MDF0601840.1"/>
    <property type="molecule type" value="Genomic_DNA"/>
</dbReference>
<dbReference type="GO" id="GO:0003824">
    <property type="term" value="F:catalytic activity"/>
    <property type="evidence" value="ECO:0007669"/>
    <property type="project" value="InterPro"/>
</dbReference>
<dbReference type="InterPro" id="IPR011257">
    <property type="entry name" value="DNA_glycosylase"/>
</dbReference>
<proteinExistence type="predicted"/>
<dbReference type="GO" id="GO:0006281">
    <property type="term" value="P:DNA repair"/>
    <property type="evidence" value="ECO:0007669"/>
    <property type="project" value="InterPro"/>
</dbReference>
<dbReference type="AlphaFoldDB" id="A0AAE3TAP7"/>
<sequence length="213" mass="22448">MGTRDVVDALIEHQGRLYSEEMGAEIARDAPVQWFHWLIGALLLSARIAAANAVAAGAGLKSEGLHKIDAILAADRETRIRVLNENGYARFDNRGADYIEAAAQLVKERYSGDLRKLCAAGGDRAGILKALQEVKGIGPAGAEIFAREAQLVWAPLYPTLGKPAEAAAAELGLPQDADALADLAGGRARFVRLVAALTRASLDGPAKAVTAAR</sequence>
<gene>
    <name evidence="1" type="ORF">P1J78_13925</name>
</gene>
<evidence type="ECO:0008006" key="3">
    <source>
        <dbReference type="Google" id="ProtNLM"/>
    </source>
</evidence>